<dbReference type="Pfam" id="PF02990">
    <property type="entry name" value="EMP70"/>
    <property type="match status" value="1"/>
</dbReference>
<evidence type="ECO:0000256" key="3">
    <source>
        <dbReference type="ARBA" id="ARBA00022692"/>
    </source>
</evidence>
<feature type="compositionally biased region" description="Basic residues" evidence="8">
    <location>
        <begin position="88"/>
        <end position="101"/>
    </location>
</feature>
<feature type="non-terminal residue" evidence="9">
    <location>
        <position position="1"/>
    </location>
</feature>
<dbReference type="EMBL" id="JABANO010039524">
    <property type="protein sequence ID" value="KAF4692044.1"/>
    <property type="molecule type" value="Genomic_DNA"/>
</dbReference>
<feature type="compositionally biased region" description="Basic residues" evidence="8">
    <location>
        <begin position="35"/>
        <end position="46"/>
    </location>
</feature>
<organism evidence="9 10">
    <name type="scientific">Perkinsus olseni</name>
    <name type="common">Perkinsus atlanticus</name>
    <dbReference type="NCBI Taxonomy" id="32597"/>
    <lineage>
        <taxon>Eukaryota</taxon>
        <taxon>Sar</taxon>
        <taxon>Alveolata</taxon>
        <taxon>Perkinsozoa</taxon>
        <taxon>Perkinsea</taxon>
        <taxon>Perkinsida</taxon>
        <taxon>Perkinsidae</taxon>
        <taxon>Perkinsus</taxon>
    </lineage>
</organism>
<reference evidence="9 10" key="1">
    <citation type="submission" date="2020-04" db="EMBL/GenBank/DDBJ databases">
        <title>Perkinsus olseni comparative genomics.</title>
        <authorList>
            <person name="Bogema D.R."/>
        </authorList>
    </citation>
    <scope>NUCLEOTIDE SEQUENCE [LARGE SCALE GENOMIC DNA]</scope>
    <source>
        <strain evidence="9 10">ATCC PRA-207</strain>
    </source>
</reference>
<gene>
    <name evidence="9" type="primary">TM9SF3_1</name>
    <name evidence="9" type="ORF">FOZ63_003609</name>
</gene>
<comment type="similarity">
    <text evidence="2 7">Belongs to the nonaspanin (TM9SF) (TC 9.A.2) family.</text>
</comment>
<keyword evidence="3 9" id="KW-0812">Transmembrane</keyword>
<dbReference type="GO" id="GO:0016020">
    <property type="term" value="C:membrane"/>
    <property type="evidence" value="ECO:0007669"/>
    <property type="project" value="UniProtKB-SubCell"/>
</dbReference>
<dbReference type="AlphaFoldDB" id="A0A7J6P7B1"/>
<evidence type="ECO:0000256" key="6">
    <source>
        <dbReference type="ARBA" id="ARBA00023136"/>
    </source>
</evidence>
<comment type="subcellular location">
    <subcellularLocation>
        <location evidence="1">Membrane</location>
        <topology evidence="1">Multi-pass membrane protein</topology>
    </subcellularLocation>
</comment>
<name>A0A7J6P7B1_PEROL</name>
<keyword evidence="6" id="KW-0472">Membrane</keyword>
<feature type="region of interest" description="Disordered" evidence="8">
    <location>
        <begin position="1"/>
        <end position="46"/>
    </location>
</feature>
<keyword evidence="5" id="KW-1133">Transmembrane helix</keyword>
<evidence type="ECO:0000256" key="2">
    <source>
        <dbReference type="ARBA" id="ARBA00005227"/>
    </source>
</evidence>
<sequence length="331" mass="36361">LGDSAFGGFAEGGGRGKRNKKDVEKSLELTALEKQHKHKRSRERARRGRQVLEAALGLTGYGDDCAQEGNIGVGAEWGTTSLPLLNAGHKKPPMAARRRPRSFGSRTQCKAMAPESRIRLPSCRSLLTLVLLLAVSVTLSVGEEAEYANGAEIIVWMDKVGPYNNPHETYPYTKLGLCEVGDDKESNKGDLSIGEELEGHDFVENPFLEIKFGKNLAESPTCNMVLTKEKAALLKRAIKDNYWYEMYIDDLPLWAFVGQPGSGAEALLEGSGVSHRPETIYTKREFVIQKNGGQVISVDVVPGNPMPVVEGTLLQFTYSVEWQDTDKAYSA</sequence>
<proteinExistence type="inferred from homology"/>
<dbReference type="GO" id="GO:0072657">
    <property type="term" value="P:protein localization to membrane"/>
    <property type="evidence" value="ECO:0007669"/>
    <property type="project" value="TreeGrafter"/>
</dbReference>
<accession>A0A7J6P7B1</accession>
<evidence type="ECO:0000313" key="9">
    <source>
        <dbReference type="EMBL" id="KAF4692044.1"/>
    </source>
</evidence>
<feature type="region of interest" description="Disordered" evidence="8">
    <location>
        <begin position="84"/>
        <end position="110"/>
    </location>
</feature>
<dbReference type="PANTHER" id="PTHR10766:SF41">
    <property type="entry name" value="TRANSMEMBRANE 9 SUPERFAMILY MEMBER 3"/>
    <property type="match status" value="1"/>
</dbReference>
<evidence type="ECO:0000256" key="5">
    <source>
        <dbReference type="ARBA" id="ARBA00022989"/>
    </source>
</evidence>
<evidence type="ECO:0000313" key="10">
    <source>
        <dbReference type="Proteomes" id="UP000553632"/>
    </source>
</evidence>
<feature type="compositionally biased region" description="Basic and acidic residues" evidence="8">
    <location>
        <begin position="21"/>
        <end position="34"/>
    </location>
</feature>
<comment type="caution">
    <text evidence="9">The sequence shown here is derived from an EMBL/GenBank/DDBJ whole genome shotgun (WGS) entry which is preliminary data.</text>
</comment>
<evidence type="ECO:0000256" key="8">
    <source>
        <dbReference type="SAM" id="MobiDB-lite"/>
    </source>
</evidence>
<keyword evidence="4" id="KW-0732">Signal</keyword>
<dbReference type="InterPro" id="IPR004240">
    <property type="entry name" value="EMP70"/>
</dbReference>
<keyword evidence="10" id="KW-1185">Reference proteome</keyword>
<dbReference type="PANTHER" id="PTHR10766">
    <property type="entry name" value="TRANSMEMBRANE 9 SUPERFAMILY PROTEIN"/>
    <property type="match status" value="1"/>
</dbReference>
<evidence type="ECO:0000256" key="7">
    <source>
        <dbReference type="RuleBase" id="RU363079"/>
    </source>
</evidence>
<protein>
    <recommendedName>
        <fullName evidence="7">Transmembrane 9 superfamily member</fullName>
    </recommendedName>
</protein>
<evidence type="ECO:0000256" key="4">
    <source>
        <dbReference type="ARBA" id="ARBA00022729"/>
    </source>
</evidence>
<evidence type="ECO:0000256" key="1">
    <source>
        <dbReference type="ARBA" id="ARBA00004141"/>
    </source>
</evidence>
<feature type="non-terminal residue" evidence="9">
    <location>
        <position position="331"/>
    </location>
</feature>
<dbReference type="Proteomes" id="UP000553632">
    <property type="component" value="Unassembled WGS sequence"/>
</dbReference>